<organism evidence="1 2">
    <name type="scientific">Fusarium solani subsp. cucurbitae</name>
    <name type="common">Neocosmosporum cucurbitae</name>
    <dbReference type="NCBI Taxonomy" id="2747967"/>
    <lineage>
        <taxon>Eukaryota</taxon>
        <taxon>Fungi</taxon>
        <taxon>Dikarya</taxon>
        <taxon>Ascomycota</taxon>
        <taxon>Pezizomycotina</taxon>
        <taxon>Sordariomycetes</taxon>
        <taxon>Hypocreomycetidae</taxon>
        <taxon>Hypocreales</taxon>
        <taxon>Nectriaceae</taxon>
        <taxon>Fusarium</taxon>
        <taxon>Fusarium solani species complex</taxon>
    </lineage>
</organism>
<evidence type="ECO:0000313" key="2">
    <source>
        <dbReference type="Proteomes" id="UP000830768"/>
    </source>
</evidence>
<sequence>MTSSRLSRLVDRTKRALSREPHTLRRTMEHPQGLEVVAEGHDPIVDIVALHGLNGHREKTWTAENGVHWLRDLLPEDLPQARILCWGYDANTHAADRVSWQYLYDHARTLVSDLCRKRKMTNSIDRPIIFVAHSLGGLVLKSALIHSDAARQGALAEHRSIKLSTHGILFMGTPHQGGNGVQLGRILANVASLVVAADDRLLKHLERDSEWLQQQLGQYGPISDDFVTKFAYEEYATPTVLGHSIMVVPKASAVVPGHADAEPIVIHANHTSMVRYPSRQDIGYVTVSEHLQIMAKDATGNIQQRWEAEARVDDARGNVNHFTLSLSLSGATETSHFVAREEELAWMHQKLRRSPGRQTIIVHGLGGMGKTQLAMAYIKRHRSDYSASIWLNSRDETSLKQSFRIAAMRISREHPNLSYIQSAVSDKDSDASLAVKRWLDEPRNNRWLLIYDNYDHPKMGGDTGEVPVGDGGSLSRPGEVDQQAPEGYDIRQYLPDTDHGAVIVTTRSSTVQIGELLRLQKLRKIEDSLRILESTSGRKGTQDDAAAVALARKLDGLPLALSTAGTYLTQVSTSWGEYLQEYESAWGQLQKLSPQLLTYENRAMYSTWNISYTSIRRQSESAAMLLRLWAYFGNEDLWYELLRRGGTENGPKWLQDLTATRPAFDQGLRMLSNHGLVEVHTGIAQKGGESNGYSVHACVYAWMVHVLNGPNERGLAALAMRCTSLHVPGEEIPEYWLIRRRLLLHADRCRQLMGEGDDGSSTWMPANLGLLYAGQGRVQEAEAMYERALQGKEKAWGPEHTSTLDIVNNLASLYVVQGRLKEAEAMYERALQGYEKALGKDGVVTYVPFLNAVTNLGLLNAHTGQTAGVV</sequence>
<reference evidence="1" key="1">
    <citation type="submission" date="2021-11" db="EMBL/GenBank/DDBJ databases">
        <title>Fusarium solani-melongenae Genome sequencing and assembly.</title>
        <authorList>
            <person name="Xie S."/>
            <person name="Huang L."/>
            <person name="Zhang X."/>
        </authorList>
    </citation>
    <scope>NUCLEOTIDE SEQUENCE</scope>
    <source>
        <strain evidence="1">CRI 24-3</strain>
    </source>
</reference>
<name>A0ACD3YQE7_FUSSC</name>
<gene>
    <name evidence="1" type="ORF">LCI18_002040</name>
</gene>
<keyword evidence="2" id="KW-1185">Reference proteome</keyword>
<evidence type="ECO:0000313" key="1">
    <source>
        <dbReference type="EMBL" id="UPK91105.1"/>
    </source>
</evidence>
<dbReference type="EMBL" id="CP090031">
    <property type="protein sequence ID" value="UPK91105.1"/>
    <property type="molecule type" value="Genomic_DNA"/>
</dbReference>
<protein>
    <submittedName>
        <fullName evidence="1">Uncharacterized protein</fullName>
    </submittedName>
</protein>
<accession>A0ACD3YQE7</accession>
<proteinExistence type="predicted"/>
<dbReference type="Proteomes" id="UP000830768">
    <property type="component" value="Chromosome 2"/>
</dbReference>